<dbReference type="RefSeq" id="WP_004075731.1">
    <property type="nucleotide sequence ID" value="NZ_CM001488.1"/>
</dbReference>
<dbReference type="InterPro" id="IPR036739">
    <property type="entry name" value="SLC41_membr_dom_sf"/>
</dbReference>
<protein>
    <submittedName>
        <fullName evidence="11">Mg/Co/Ni transporter MgtE with CBS domain</fullName>
    </submittedName>
</protein>
<sequence>MSGDSTYLNTSVINIARKDVARLPRNMTVQQTLDEIRQKGLGERIVYFYVVDEDDRLVGVVPTRRLLSAPTEQRISEIMITPPIMIPQHTTVFEAHEYFMRHKFLAFPVTDEQGRILGVVDIAMFTGDNFDVADREDMNRVFETIGFRIMQVREASPLRAFRLRFPWLLATITSGTVCALLVGVYEVTLAKSLILAFFLTLVLGLGESVSIQSMTLAIHSLRSRQPDWLWYIRAFYREVSAAMLLGVACGLVVGLIAWLWRNEGMAALTIGASIMLTLCGGVFWGLTIPSLLHKLKLDMRIAAGPITLALTDISTILIYFSIAKALL</sequence>
<dbReference type="EMBL" id="CM001488">
    <property type="protein sequence ID" value="EIM65506.1"/>
    <property type="molecule type" value="Genomic_DNA"/>
</dbReference>
<evidence type="ECO:0000256" key="1">
    <source>
        <dbReference type="ARBA" id="ARBA00004141"/>
    </source>
</evidence>
<dbReference type="SUPFAM" id="SSF161093">
    <property type="entry name" value="MgtE membrane domain-like"/>
    <property type="match status" value="1"/>
</dbReference>
<evidence type="ECO:0000256" key="6">
    <source>
        <dbReference type="ARBA" id="ARBA00022989"/>
    </source>
</evidence>
<dbReference type="GO" id="GO:0015095">
    <property type="term" value="F:magnesium ion transmembrane transporter activity"/>
    <property type="evidence" value="ECO:0007669"/>
    <property type="project" value="InterPro"/>
</dbReference>
<reference evidence="11 12" key="1">
    <citation type="submission" date="2011-09" db="EMBL/GenBank/DDBJ databases">
        <authorList>
            <consortium name="US DOE Joint Genome Institute (JGI-PGF)"/>
            <person name="Lucas S."/>
            <person name="Han J."/>
            <person name="Lapidus A."/>
            <person name="Cheng J.-F."/>
            <person name="Goodwin L."/>
            <person name="Pitluck S."/>
            <person name="Peters L."/>
            <person name="Land M.L."/>
            <person name="Hauser L."/>
            <person name="Orellana R."/>
            <person name="Lovley D."/>
            <person name="Woyke T.J."/>
        </authorList>
    </citation>
    <scope>NUCLEOTIDE SEQUENCE [LARGE SCALE GENOMIC DNA]</scope>
    <source>
        <strain evidence="11 12">2ac9</strain>
    </source>
</reference>
<reference evidence="11 12" key="2">
    <citation type="submission" date="2012-02" db="EMBL/GenBank/DDBJ databases">
        <title>Improved High-Quality Draft sequence of Desulfobacter postgatei 2ac9.</title>
        <authorList>
            <consortium name="US DOE Joint Genome Institute"/>
            <person name="Lucas S."/>
            <person name="Han J."/>
            <person name="Lapidus A."/>
            <person name="Cheng J.-F."/>
            <person name="Goodwin L."/>
            <person name="Pitluck S."/>
            <person name="Peters L."/>
            <person name="Ovchinnikova G."/>
            <person name="Held B."/>
            <person name="Detter J.C."/>
            <person name="Han C."/>
            <person name="Tapia R."/>
            <person name="Land M."/>
            <person name="Hauser L."/>
            <person name="Kyrpides N."/>
            <person name="Ivanova N."/>
            <person name="Pagani I."/>
            <person name="Orellana R."/>
            <person name="Lovley D."/>
            <person name="Woyke T."/>
        </authorList>
    </citation>
    <scope>NUCLEOTIDE SEQUENCE [LARGE SCALE GENOMIC DNA]</scope>
    <source>
        <strain evidence="11 12">2ac9</strain>
    </source>
</reference>
<feature type="domain" description="CBS" evidence="10">
    <location>
        <begin position="16"/>
        <end position="77"/>
    </location>
</feature>
<organism evidence="11 12">
    <name type="scientific">Desulfobacter postgatei 2ac9</name>
    <dbReference type="NCBI Taxonomy" id="879212"/>
    <lineage>
        <taxon>Bacteria</taxon>
        <taxon>Pseudomonadati</taxon>
        <taxon>Thermodesulfobacteriota</taxon>
        <taxon>Desulfobacteria</taxon>
        <taxon>Desulfobacterales</taxon>
        <taxon>Desulfobacteraceae</taxon>
        <taxon>Desulfobacter</taxon>
    </lineage>
</organism>
<name>I5B7P3_9BACT</name>
<dbReference type="GO" id="GO:0016020">
    <property type="term" value="C:membrane"/>
    <property type="evidence" value="ECO:0007669"/>
    <property type="project" value="UniProtKB-SubCell"/>
</dbReference>
<feature type="transmembrane region" description="Helical" evidence="9">
    <location>
        <begin position="193"/>
        <end position="218"/>
    </location>
</feature>
<dbReference type="eggNOG" id="COG2239">
    <property type="taxonomic scope" value="Bacteria"/>
</dbReference>
<feature type="transmembrane region" description="Helical" evidence="9">
    <location>
        <begin position="167"/>
        <end position="187"/>
    </location>
</feature>
<dbReference type="InterPro" id="IPR046342">
    <property type="entry name" value="CBS_dom_sf"/>
</dbReference>
<dbReference type="InterPro" id="IPR000644">
    <property type="entry name" value="CBS_dom"/>
</dbReference>
<keyword evidence="6 9" id="KW-1133">Transmembrane helix</keyword>
<comment type="similarity">
    <text evidence="2">Belongs to the SLC41A transporter family.</text>
</comment>
<keyword evidence="7 9" id="KW-0472">Membrane</keyword>
<dbReference type="SUPFAM" id="SSF54631">
    <property type="entry name" value="CBS-domain pair"/>
    <property type="match status" value="1"/>
</dbReference>
<evidence type="ECO:0000256" key="8">
    <source>
        <dbReference type="PROSITE-ProRule" id="PRU00703"/>
    </source>
</evidence>
<evidence type="ECO:0000256" key="9">
    <source>
        <dbReference type="SAM" id="Phobius"/>
    </source>
</evidence>
<keyword evidence="12" id="KW-1185">Reference proteome</keyword>
<keyword evidence="5" id="KW-0460">Magnesium</keyword>
<proteinExistence type="inferred from homology"/>
<feature type="transmembrane region" description="Helical" evidence="9">
    <location>
        <begin position="266"/>
        <end position="289"/>
    </location>
</feature>
<dbReference type="Pfam" id="PF00571">
    <property type="entry name" value="CBS"/>
    <property type="match status" value="2"/>
</dbReference>
<feature type="domain" description="CBS" evidence="10">
    <location>
        <begin position="79"/>
        <end position="138"/>
    </location>
</feature>
<keyword evidence="4 9" id="KW-0812">Transmembrane</keyword>
<dbReference type="Gene3D" id="1.10.357.20">
    <property type="entry name" value="SLC41 divalent cation transporters, integral membrane domain"/>
    <property type="match status" value="1"/>
</dbReference>
<evidence type="ECO:0000256" key="5">
    <source>
        <dbReference type="ARBA" id="ARBA00022842"/>
    </source>
</evidence>
<keyword evidence="8" id="KW-0129">CBS domain</keyword>
<dbReference type="CDD" id="cd04606">
    <property type="entry name" value="CBS_pair_Mg_transporter"/>
    <property type="match status" value="1"/>
</dbReference>
<evidence type="ECO:0000256" key="4">
    <source>
        <dbReference type="ARBA" id="ARBA00022692"/>
    </source>
</evidence>
<gene>
    <name evidence="11" type="ORF">DespoDRAFT_03771</name>
</gene>
<dbReference type="PANTHER" id="PTHR43773:SF1">
    <property type="entry name" value="MAGNESIUM TRANSPORTER MGTE"/>
    <property type="match status" value="1"/>
</dbReference>
<dbReference type="InterPro" id="IPR006669">
    <property type="entry name" value="MgtE_transporter"/>
</dbReference>
<evidence type="ECO:0000313" key="11">
    <source>
        <dbReference type="EMBL" id="EIM65506.1"/>
    </source>
</evidence>
<evidence type="ECO:0000313" key="12">
    <source>
        <dbReference type="Proteomes" id="UP000005778"/>
    </source>
</evidence>
<comment type="subcellular location">
    <subcellularLocation>
        <location evidence="1">Membrane</location>
        <topology evidence="1">Multi-pass membrane protein</topology>
    </subcellularLocation>
</comment>
<keyword evidence="3" id="KW-0813">Transport</keyword>
<dbReference type="Gene3D" id="3.10.580.10">
    <property type="entry name" value="CBS-domain"/>
    <property type="match status" value="1"/>
</dbReference>
<dbReference type="Proteomes" id="UP000005778">
    <property type="component" value="Chromosome"/>
</dbReference>
<evidence type="ECO:0000256" key="7">
    <source>
        <dbReference type="ARBA" id="ARBA00023136"/>
    </source>
</evidence>
<dbReference type="InterPro" id="IPR006667">
    <property type="entry name" value="SLC41_membr_dom"/>
</dbReference>
<dbReference type="PANTHER" id="PTHR43773">
    <property type="entry name" value="MAGNESIUM TRANSPORTER MGTE"/>
    <property type="match status" value="1"/>
</dbReference>
<feature type="transmembrane region" description="Helical" evidence="9">
    <location>
        <begin position="239"/>
        <end position="260"/>
    </location>
</feature>
<evidence type="ECO:0000256" key="2">
    <source>
        <dbReference type="ARBA" id="ARBA00009749"/>
    </source>
</evidence>
<feature type="transmembrane region" description="Helical" evidence="9">
    <location>
        <begin position="301"/>
        <end position="322"/>
    </location>
</feature>
<dbReference type="SMART" id="SM00116">
    <property type="entry name" value="CBS"/>
    <property type="match status" value="2"/>
</dbReference>
<dbReference type="Pfam" id="PF01769">
    <property type="entry name" value="MgtE"/>
    <property type="match status" value="1"/>
</dbReference>
<accession>I5B7P3</accession>
<dbReference type="PROSITE" id="PS51371">
    <property type="entry name" value="CBS"/>
    <property type="match status" value="2"/>
</dbReference>
<dbReference type="HOGENOM" id="CLU_037408_2_1_7"/>
<dbReference type="STRING" id="879212.DespoDRAFT_03771"/>
<evidence type="ECO:0000259" key="10">
    <source>
        <dbReference type="PROSITE" id="PS51371"/>
    </source>
</evidence>
<dbReference type="AlphaFoldDB" id="I5B7P3"/>
<evidence type="ECO:0000256" key="3">
    <source>
        <dbReference type="ARBA" id="ARBA00022448"/>
    </source>
</evidence>